<dbReference type="EMBL" id="SUNI01000015">
    <property type="protein sequence ID" value="TJZ90561.1"/>
    <property type="molecule type" value="Genomic_DNA"/>
</dbReference>
<gene>
    <name evidence="2" type="ORF">FA743_14245</name>
</gene>
<feature type="compositionally biased region" description="Basic and acidic residues" evidence="1">
    <location>
        <begin position="59"/>
        <end position="85"/>
    </location>
</feature>
<comment type="caution">
    <text evidence="2">The sequence shown here is derived from an EMBL/GenBank/DDBJ whole genome shotgun (WGS) entry which is preliminary data.</text>
</comment>
<name>A0A4U0R6E1_9RHOB</name>
<evidence type="ECO:0000256" key="1">
    <source>
        <dbReference type="SAM" id="MobiDB-lite"/>
    </source>
</evidence>
<evidence type="ECO:0000313" key="3">
    <source>
        <dbReference type="Proteomes" id="UP000309747"/>
    </source>
</evidence>
<organism evidence="2 3">
    <name type="scientific">Paracoccus gahaiensis</name>
    <dbReference type="NCBI Taxonomy" id="1706839"/>
    <lineage>
        <taxon>Bacteria</taxon>
        <taxon>Pseudomonadati</taxon>
        <taxon>Pseudomonadota</taxon>
        <taxon>Alphaproteobacteria</taxon>
        <taxon>Rhodobacterales</taxon>
        <taxon>Paracoccaceae</taxon>
        <taxon>Paracoccus</taxon>
    </lineage>
</organism>
<dbReference type="OrthoDB" id="7862653at2"/>
<feature type="compositionally biased region" description="Basic and acidic residues" evidence="1">
    <location>
        <begin position="1"/>
        <end position="10"/>
    </location>
</feature>
<reference evidence="2 3" key="1">
    <citation type="submission" date="2019-04" db="EMBL/GenBank/DDBJ databases">
        <authorList>
            <person name="Li J."/>
        </authorList>
    </citation>
    <scope>NUCLEOTIDE SEQUENCE [LARGE SCALE GENOMIC DNA]</scope>
    <source>
        <strain evidence="2 3">KCTC 42687</strain>
    </source>
</reference>
<keyword evidence="3" id="KW-1185">Reference proteome</keyword>
<accession>A0A4U0R6E1</accession>
<dbReference type="AlphaFoldDB" id="A0A4U0R6E1"/>
<proteinExistence type="predicted"/>
<feature type="region of interest" description="Disordered" evidence="1">
    <location>
        <begin position="1"/>
        <end position="97"/>
    </location>
</feature>
<protein>
    <submittedName>
        <fullName evidence="2">Uncharacterized protein</fullName>
    </submittedName>
</protein>
<dbReference type="Proteomes" id="UP000309747">
    <property type="component" value="Unassembled WGS sequence"/>
</dbReference>
<sequence>MARERIKTLRPDATGFGKAVTAGSQRPELETISDDAIKSFKAQPAVAPPALESTNRNGDMGHAHAEPDVTQKEVEQASYSGDRETGPSPKAKTNPSPHRLAHLVIPRRAGSKPGAPHTLRLRVLERHADALERLEAEGTPRATVLKAAYANMPTITIEPRYVPQSTEVSGPAEWSHRITMKVEPQVIRAIAATVRNGNKAPKSALLLGQIEPAWFSSLDAMIQDYAE</sequence>
<evidence type="ECO:0000313" key="2">
    <source>
        <dbReference type="EMBL" id="TJZ90561.1"/>
    </source>
</evidence>
<dbReference type="RefSeq" id="WP_136886774.1">
    <property type="nucleotide sequence ID" value="NZ_SUNI01000015.1"/>
</dbReference>